<keyword evidence="2" id="KW-1185">Reference proteome</keyword>
<gene>
    <name evidence="1" type="ORF">CHS0354_009285</name>
</gene>
<organism evidence="1 2">
    <name type="scientific">Potamilus streckersoni</name>
    <dbReference type="NCBI Taxonomy" id="2493646"/>
    <lineage>
        <taxon>Eukaryota</taxon>
        <taxon>Metazoa</taxon>
        <taxon>Spiralia</taxon>
        <taxon>Lophotrochozoa</taxon>
        <taxon>Mollusca</taxon>
        <taxon>Bivalvia</taxon>
        <taxon>Autobranchia</taxon>
        <taxon>Heteroconchia</taxon>
        <taxon>Palaeoheterodonta</taxon>
        <taxon>Unionida</taxon>
        <taxon>Unionoidea</taxon>
        <taxon>Unionidae</taxon>
        <taxon>Ambleminae</taxon>
        <taxon>Lampsilini</taxon>
        <taxon>Potamilus</taxon>
    </lineage>
</organism>
<comment type="caution">
    <text evidence="1">The sequence shown here is derived from an EMBL/GenBank/DDBJ whole genome shotgun (WGS) entry which is preliminary data.</text>
</comment>
<sequence>MIFFHFFLTASVVPPPPPLISGLERVEKKLTVSSNETIPKTHPLTGANEMLDFEQELKSRLRKRAMSVDSTSEAMVTTLESIRQPTTVPSTPTSQRLQHTAGNLPHIIGQRQQCDQGQVQNQGQSIELVESRVVTNLCHSFASNRQKFDAPKPAIADQTFKPDKVDPAFLTKHKMVLTPQSEKFRDQIIPSQSSYPGAENVDDWYEQIPAEEVFHQHEKYNVW</sequence>
<name>A0AAE0T7M0_9BIVA</name>
<dbReference type="AlphaFoldDB" id="A0AAE0T7M0"/>
<evidence type="ECO:0000313" key="1">
    <source>
        <dbReference type="EMBL" id="KAK3604673.1"/>
    </source>
</evidence>
<protein>
    <submittedName>
        <fullName evidence="1">Uncharacterized protein</fullName>
    </submittedName>
</protein>
<accession>A0AAE0T7M0</accession>
<reference evidence="1" key="2">
    <citation type="journal article" date="2021" name="Genome Biol. Evol.">
        <title>Developing a high-quality reference genome for a parasitic bivalve with doubly uniparental inheritance (Bivalvia: Unionida).</title>
        <authorList>
            <person name="Smith C.H."/>
        </authorList>
    </citation>
    <scope>NUCLEOTIDE SEQUENCE</scope>
    <source>
        <strain evidence="1">CHS0354</strain>
        <tissue evidence="1">Mantle</tissue>
    </source>
</reference>
<reference evidence="1" key="1">
    <citation type="journal article" date="2021" name="Genome Biol. Evol.">
        <title>A High-Quality Reference Genome for a Parasitic Bivalve with Doubly Uniparental Inheritance (Bivalvia: Unionida).</title>
        <authorList>
            <person name="Smith C.H."/>
        </authorList>
    </citation>
    <scope>NUCLEOTIDE SEQUENCE</scope>
    <source>
        <strain evidence="1">CHS0354</strain>
    </source>
</reference>
<evidence type="ECO:0000313" key="2">
    <source>
        <dbReference type="Proteomes" id="UP001195483"/>
    </source>
</evidence>
<reference evidence="1" key="3">
    <citation type="submission" date="2023-05" db="EMBL/GenBank/DDBJ databases">
        <authorList>
            <person name="Smith C.H."/>
        </authorList>
    </citation>
    <scope>NUCLEOTIDE SEQUENCE</scope>
    <source>
        <strain evidence="1">CHS0354</strain>
        <tissue evidence="1">Mantle</tissue>
    </source>
</reference>
<proteinExistence type="predicted"/>
<dbReference type="EMBL" id="JAEAOA010000602">
    <property type="protein sequence ID" value="KAK3604673.1"/>
    <property type="molecule type" value="Genomic_DNA"/>
</dbReference>
<dbReference type="Proteomes" id="UP001195483">
    <property type="component" value="Unassembled WGS sequence"/>
</dbReference>